<evidence type="ECO:0000259" key="6">
    <source>
        <dbReference type="Pfam" id="PF17389"/>
    </source>
</evidence>
<organism evidence="8 9">
    <name type="scientific">Corynespora cassiicola Philippines</name>
    <dbReference type="NCBI Taxonomy" id="1448308"/>
    <lineage>
        <taxon>Eukaryota</taxon>
        <taxon>Fungi</taxon>
        <taxon>Dikarya</taxon>
        <taxon>Ascomycota</taxon>
        <taxon>Pezizomycotina</taxon>
        <taxon>Dothideomycetes</taxon>
        <taxon>Pleosporomycetidae</taxon>
        <taxon>Pleosporales</taxon>
        <taxon>Corynesporascaceae</taxon>
        <taxon>Corynespora</taxon>
    </lineage>
</organism>
<dbReference type="GO" id="GO:0030596">
    <property type="term" value="F:alpha-L-rhamnosidase activity"/>
    <property type="evidence" value="ECO:0007669"/>
    <property type="project" value="UniProtKB-EC"/>
</dbReference>
<evidence type="ECO:0000256" key="3">
    <source>
        <dbReference type="ARBA" id="ARBA00022801"/>
    </source>
</evidence>
<evidence type="ECO:0000259" key="4">
    <source>
        <dbReference type="Pfam" id="PF05592"/>
    </source>
</evidence>
<dbReference type="PANTHER" id="PTHR33307:SF6">
    <property type="entry name" value="ALPHA-RHAMNOSIDASE (EUROFUNG)-RELATED"/>
    <property type="match status" value="1"/>
</dbReference>
<dbReference type="Pfam" id="PF05592">
    <property type="entry name" value="Bac_rhamnosid"/>
    <property type="match status" value="1"/>
</dbReference>
<name>A0A2T2N376_CORCC</name>
<dbReference type="GO" id="GO:0005975">
    <property type="term" value="P:carbohydrate metabolic process"/>
    <property type="evidence" value="ECO:0007669"/>
    <property type="project" value="InterPro"/>
</dbReference>
<proteinExistence type="predicted"/>
<dbReference type="PANTHER" id="PTHR33307">
    <property type="entry name" value="ALPHA-RHAMNOSIDASE (EUROFUNG)"/>
    <property type="match status" value="1"/>
</dbReference>
<dbReference type="InterPro" id="IPR008902">
    <property type="entry name" value="Rhamnosid_concanavalin"/>
</dbReference>
<gene>
    <name evidence="8" type="ORF">BS50DRAFT_579690</name>
</gene>
<dbReference type="SUPFAM" id="SSF48208">
    <property type="entry name" value="Six-hairpin glycosidases"/>
    <property type="match status" value="1"/>
</dbReference>
<comment type="catalytic activity">
    <reaction evidence="1">
        <text>Hydrolysis of terminal non-reducing alpha-L-rhamnose residues in alpha-L-rhamnosides.</text>
        <dbReference type="EC" id="3.2.1.40"/>
    </reaction>
</comment>
<evidence type="ECO:0000313" key="9">
    <source>
        <dbReference type="Proteomes" id="UP000240883"/>
    </source>
</evidence>
<protein>
    <recommendedName>
        <fullName evidence="2">alpha-L-rhamnosidase</fullName>
        <ecNumber evidence="2">3.2.1.40</ecNumber>
    </recommendedName>
</protein>
<dbReference type="InterPro" id="IPR013737">
    <property type="entry name" value="Bac_rhamnosid_N"/>
</dbReference>
<keyword evidence="3" id="KW-0378">Hydrolase</keyword>
<dbReference type="InterPro" id="IPR035398">
    <property type="entry name" value="Bac_rhamnosid_C"/>
</dbReference>
<dbReference type="Gene3D" id="1.50.10.10">
    <property type="match status" value="1"/>
</dbReference>
<dbReference type="Gene3D" id="2.60.120.260">
    <property type="entry name" value="Galactose-binding domain-like"/>
    <property type="match status" value="2"/>
</dbReference>
<dbReference type="InterPro" id="IPR008928">
    <property type="entry name" value="6-hairpin_glycosidase_sf"/>
</dbReference>
<feature type="domain" description="Alpha-L-rhamnosidase six-hairpin glycosidase" evidence="6">
    <location>
        <begin position="179"/>
        <end position="533"/>
    </location>
</feature>
<keyword evidence="9" id="KW-1185">Reference proteome</keyword>
<evidence type="ECO:0000256" key="1">
    <source>
        <dbReference type="ARBA" id="ARBA00001445"/>
    </source>
</evidence>
<evidence type="ECO:0000256" key="2">
    <source>
        <dbReference type="ARBA" id="ARBA00012652"/>
    </source>
</evidence>
<dbReference type="STRING" id="1448308.A0A2T2N376"/>
<dbReference type="Pfam" id="PF17390">
    <property type="entry name" value="Bac_rhamnosid_C"/>
    <property type="match status" value="1"/>
</dbReference>
<dbReference type="EC" id="3.2.1.40" evidence="2"/>
<feature type="domain" description="Bacterial alpha-L-rhamnosidase N-terminal" evidence="5">
    <location>
        <begin position="2"/>
        <end position="62"/>
    </location>
</feature>
<dbReference type="Pfam" id="PF17389">
    <property type="entry name" value="Bac_rhamnosid6H"/>
    <property type="match status" value="1"/>
</dbReference>
<accession>A0A2T2N376</accession>
<dbReference type="InterPro" id="IPR016007">
    <property type="entry name" value="Alpha_rhamnosid"/>
</dbReference>
<dbReference type="InterPro" id="IPR012341">
    <property type="entry name" value="6hp_glycosidase-like_sf"/>
</dbReference>
<dbReference type="InterPro" id="IPR035396">
    <property type="entry name" value="Bac_rhamnosid6H"/>
</dbReference>
<evidence type="ECO:0000259" key="7">
    <source>
        <dbReference type="Pfam" id="PF17390"/>
    </source>
</evidence>
<dbReference type="OrthoDB" id="10036721at2759"/>
<evidence type="ECO:0000313" key="8">
    <source>
        <dbReference type="EMBL" id="PSN59887.1"/>
    </source>
</evidence>
<dbReference type="AlphaFoldDB" id="A0A2T2N376"/>
<feature type="domain" description="Alpha-L-rhamnosidase concanavalin-like" evidence="4">
    <location>
        <begin position="72"/>
        <end position="173"/>
    </location>
</feature>
<dbReference type="Pfam" id="PF08531">
    <property type="entry name" value="Bac_rhamnosid_N"/>
    <property type="match status" value="1"/>
</dbReference>
<dbReference type="Gene3D" id="2.60.420.10">
    <property type="entry name" value="Maltose phosphorylase, domain 3"/>
    <property type="match status" value="1"/>
</dbReference>
<dbReference type="EMBL" id="KZ678152">
    <property type="protein sequence ID" value="PSN59887.1"/>
    <property type="molecule type" value="Genomic_DNA"/>
</dbReference>
<dbReference type="Proteomes" id="UP000240883">
    <property type="component" value="Unassembled WGS sequence"/>
</dbReference>
<sequence length="638" mass="70701">MGPIKQAELYDGERYDAREEVAGWSSPKAASDAQSWVGVEVLDALPPETRLVAGYGEPVRRIETVRAIEKITTPSGKTILDFGQNLVGYLRLKDLKAPRGHTVTLRHAEVLENGELGLRPLRICEARDEYTAKGDDSGESWEPRFTFHGFRYAQIDNWPESGNLMDSIEAVVCHTDMQKIGHFHCSNDMVNKLYRNVCWSMRGNFLSIPTDCPQRDERLGWTGDLALFAPTAAFLYQCSGILKNWLVDFEIAQQRLGGLPATVVPDILSDHKLWGLTLPLAIWHDVAVLGPWAVYSATGDVQVLRTQYKSMQQWVNKMDRHVESLTPNLWHPKHFQLGDWLDPAAPPESPWKSATDSKLAADAFLIQTLRLMASIARLVGQPDDASAYEDDFSAARRQFQDEYVSPNGRLSSDSQTAYALAITFDLLSPSQRAGAGARLARIVRTNAFKIGTGFAGTPYVCEALAQTGHGQVAYAMLLNAACPSWLYPISMGATTTWERWDSMLPDGTVNPGEMTSFNHYAFGAVVTFLHERVAGLRREGAGWESIRVEPLVGGGFTSAEAEHFTPYGKAAVSWKVEGDGEFRIEVEVPQGTSAEIVIPDGKGEKREKVGAGKWVFETRYEKKDDWPVKPINPLPAGL</sequence>
<feature type="domain" description="Alpha-L-rhamnosidase C-terminal" evidence="7">
    <location>
        <begin position="535"/>
        <end position="610"/>
    </location>
</feature>
<reference evidence="8 9" key="1">
    <citation type="journal article" date="2018" name="Front. Microbiol.">
        <title>Genome-Wide Analysis of Corynespora cassiicola Leaf Fall Disease Putative Effectors.</title>
        <authorList>
            <person name="Lopez D."/>
            <person name="Ribeiro S."/>
            <person name="Label P."/>
            <person name="Fumanal B."/>
            <person name="Venisse J.S."/>
            <person name="Kohler A."/>
            <person name="de Oliveira R.R."/>
            <person name="Labutti K."/>
            <person name="Lipzen A."/>
            <person name="Lail K."/>
            <person name="Bauer D."/>
            <person name="Ohm R.A."/>
            <person name="Barry K.W."/>
            <person name="Spatafora J."/>
            <person name="Grigoriev I.V."/>
            <person name="Martin F.M."/>
            <person name="Pujade-Renaud V."/>
        </authorList>
    </citation>
    <scope>NUCLEOTIDE SEQUENCE [LARGE SCALE GENOMIC DNA]</scope>
    <source>
        <strain evidence="8 9">Philippines</strain>
    </source>
</reference>
<evidence type="ECO:0000259" key="5">
    <source>
        <dbReference type="Pfam" id="PF08531"/>
    </source>
</evidence>